<reference evidence="3 4" key="1">
    <citation type="submission" date="2015-06" db="EMBL/GenBank/DDBJ databases">
        <authorList>
            <person name="Hoefler B.C."/>
            <person name="Straight P.D."/>
        </authorList>
    </citation>
    <scope>NUCLEOTIDE SEQUENCE [LARGE SCALE GENOMIC DNA]</scope>
    <source>
        <strain evidence="3 4">Riq4</strain>
    </source>
</reference>
<keyword evidence="1" id="KW-0732">Signal</keyword>
<feature type="domain" description="Bacterial Ig-like" evidence="2">
    <location>
        <begin position="118"/>
        <end position="220"/>
    </location>
</feature>
<dbReference type="AlphaFoldDB" id="A0A0L1LIJ7"/>
<evidence type="ECO:0000313" key="4">
    <source>
        <dbReference type="Proteomes" id="UP000036955"/>
    </source>
</evidence>
<evidence type="ECO:0000259" key="2">
    <source>
        <dbReference type="Pfam" id="PF19078"/>
    </source>
</evidence>
<dbReference type="InterPro" id="IPR044048">
    <property type="entry name" value="Big_12"/>
</dbReference>
<dbReference type="Pfam" id="PF19078">
    <property type="entry name" value="Big_12"/>
    <property type="match status" value="2"/>
</dbReference>
<gene>
    <name evidence="3" type="ORF">ACS77_28635</name>
</gene>
<dbReference type="PANTHER" id="PTHR34677:SF3">
    <property type="entry name" value="BACTERIAL IG-LIKE DOMAIN-CONTAINING PROTEIN"/>
    <property type="match status" value="1"/>
</dbReference>
<comment type="caution">
    <text evidence="3">The sequence shown here is derived from an EMBL/GenBank/DDBJ whole genome shotgun (WGS) entry which is preliminary data.</text>
</comment>
<evidence type="ECO:0000256" key="1">
    <source>
        <dbReference type="ARBA" id="ARBA00022729"/>
    </source>
</evidence>
<proteinExistence type="predicted"/>
<dbReference type="Proteomes" id="UP000036955">
    <property type="component" value="Unassembled WGS sequence"/>
</dbReference>
<sequence>GNAGSGTTDSNNYAIDTLRPTATIVLADTALTAGETSLVTITFSEAVTGFTNADLSVANGTLTSVSSSDGGITWTATFTPTAGIVSATNVISLANTGVADLAGNTGSGISSSGNYAIDTAPPTATIVLADTALRIGETSLVTITFNQAVTGFTNADLTIANGTLTSVSSGDGGITWTATFTPTASITDTTNLITLANTGVQAAATGNVGSGTTDSNNYAIDTVRPTATIVVADTA</sequence>
<feature type="non-terminal residue" evidence="3">
    <location>
        <position position="1"/>
    </location>
</feature>
<dbReference type="EMBL" id="LFQK01000104">
    <property type="protein sequence ID" value="KNH16128.1"/>
    <property type="molecule type" value="Genomic_DNA"/>
</dbReference>
<protein>
    <recommendedName>
        <fullName evidence="2">Bacterial Ig-like domain-containing protein</fullName>
    </recommendedName>
</protein>
<organism evidence="3 4">
    <name type="scientific">Pseudomonas syringae</name>
    <dbReference type="NCBI Taxonomy" id="317"/>
    <lineage>
        <taxon>Bacteria</taxon>
        <taxon>Pseudomonadati</taxon>
        <taxon>Pseudomonadota</taxon>
        <taxon>Gammaproteobacteria</taxon>
        <taxon>Pseudomonadales</taxon>
        <taxon>Pseudomonadaceae</taxon>
        <taxon>Pseudomonas</taxon>
    </lineage>
</organism>
<feature type="non-terminal residue" evidence="3">
    <location>
        <position position="235"/>
    </location>
</feature>
<accession>A0A0L1LIJ7</accession>
<feature type="domain" description="Bacterial Ig-like" evidence="2">
    <location>
        <begin position="16"/>
        <end position="117"/>
    </location>
</feature>
<dbReference type="PANTHER" id="PTHR34677">
    <property type="match status" value="1"/>
</dbReference>
<dbReference type="InterPro" id="IPR014755">
    <property type="entry name" value="Cu-Rt/internalin_Ig-like"/>
</dbReference>
<evidence type="ECO:0000313" key="3">
    <source>
        <dbReference type="EMBL" id="KNH16128.1"/>
    </source>
</evidence>
<name>A0A0L1LIJ7_PSESX</name>
<dbReference type="Gene3D" id="2.60.40.1220">
    <property type="match status" value="1"/>
</dbReference>